<evidence type="ECO:0000313" key="3">
    <source>
        <dbReference type="EMBL" id="VDK54211.1"/>
    </source>
</evidence>
<dbReference type="InterPro" id="IPR036085">
    <property type="entry name" value="PAZ_dom_sf"/>
</dbReference>
<dbReference type="Pfam" id="PF02170">
    <property type="entry name" value="PAZ"/>
    <property type="match status" value="1"/>
</dbReference>
<evidence type="ECO:0000259" key="2">
    <source>
        <dbReference type="PROSITE" id="PS50822"/>
    </source>
</evidence>
<dbReference type="AlphaFoldDB" id="A0A3P6SJK5"/>
<dbReference type="PROSITE" id="PS50821">
    <property type="entry name" value="PAZ"/>
    <property type="match status" value="1"/>
</dbReference>
<accession>A0A3P6SJK5</accession>
<dbReference type="InterPro" id="IPR003165">
    <property type="entry name" value="Piwi"/>
</dbReference>
<dbReference type="InterPro" id="IPR003100">
    <property type="entry name" value="PAZ_dom"/>
</dbReference>
<evidence type="ECO:0000313" key="4">
    <source>
        <dbReference type="Proteomes" id="UP000267096"/>
    </source>
</evidence>
<dbReference type="Gene3D" id="3.30.420.10">
    <property type="entry name" value="Ribonuclease H-like superfamily/Ribonuclease H"/>
    <property type="match status" value="1"/>
</dbReference>
<keyword evidence="4" id="KW-1185">Reference proteome</keyword>
<evidence type="ECO:0000259" key="1">
    <source>
        <dbReference type="PROSITE" id="PS50821"/>
    </source>
</evidence>
<dbReference type="Proteomes" id="UP000267096">
    <property type="component" value="Unassembled WGS sequence"/>
</dbReference>
<dbReference type="InterPro" id="IPR012337">
    <property type="entry name" value="RNaseH-like_sf"/>
</dbReference>
<dbReference type="PROSITE" id="PS50822">
    <property type="entry name" value="PIWI"/>
    <property type="match status" value="1"/>
</dbReference>
<dbReference type="GO" id="GO:0003723">
    <property type="term" value="F:RNA binding"/>
    <property type="evidence" value="ECO:0007669"/>
    <property type="project" value="InterPro"/>
</dbReference>
<feature type="domain" description="PAZ" evidence="1">
    <location>
        <begin position="40"/>
        <end position="162"/>
    </location>
</feature>
<dbReference type="EMBL" id="UYRR01032107">
    <property type="protein sequence ID" value="VDK54211.1"/>
    <property type="molecule type" value="Genomic_DNA"/>
</dbReference>
<sequence>MLPRADRREWSHDIGAGIEAWTGVYSAVKVCRKGLMLNADVSTKVFYKLDMPVMDYYLSIINDVKRGQVMNRRNIAMDERQRLSLKFTYSDIYMKYVGIGKPANVQRFTMNGQNGEAFELTVEEYFRRYKDIELRYPDLPVIQCGSSSRHIYIPMELVNLSDKVQRVTKMLNEFQLPKLIRVCGIDPKERFKQIDYMLNGLDQSRMDNFLHSFDVELDNRFVELNGRVLPSPHLELHNGFRIAVRDGVWPLENQVKEAPVRVIFGVICVDRAIEYQQFRPCFKTFMSACELFGMQFADGFETVEGVPLYEWDSSAIRSNPLLPKVIEFKTSLFEHERSHHVKIKPMLIFIVPRENPLVYGHVKVVCDLKEGIASQVLLSKTLTKMSGNPERCAVAHNVFLKVNAKLDGVNNGVCRESLEWSKFTNKNEATLFIGVDVTHPAPTDKQSPSIAAVVSSIDVTATRYSCSFKLQHCRNDRIIQMVDPLKERLIDFYRKSGLTPAHIVIFRDGVSNSEFLGTMNEELTNLKVAMNQLEPSYNPTVSYVVIQKRHHTRFYVEGKQYARCKSNVPPGTVVDDDITSPNIFDFYLCSHLGAIGTSRPAHYTVLYDSWNLSADQWQQMAYALCHLYTRCARSVSIPAPIYYAHLACKRARFYVNETLLVIPYSISGYFEIDFKDIEVLFIDMFVSFFRGSSKPGSSLESKEGERIATELNEKIRVHDNTPRMYYV</sequence>
<organism evidence="3 4">
    <name type="scientific">Anisakis simplex</name>
    <name type="common">Herring worm</name>
    <dbReference type="NCBI Taxonomy" id="6269"/>
    <lineage>
        <taxon>Eukaryota</taxon>
        <taxon>Metazoa</taxon>
        <taxon>Ecdysozoa</taxon>
        <taxon>Nematoda</taxon>
        <taxon>Chromadorea</taxon>
        <taxon>Rhabditida</taxon>
        <taxon>Spirurina</taxon>
        <taxon>Ascaridomorpha</taxon>
        <taxon>Ascaridoidea</taxon>
        <taxon>Anisakidae</taxon>
        <taxon>Anisakis</taxon>
        <taxon>Anisakis simplex complex</taxon>
    </lineage>
</organism>
<dbReference type="CDD" id="cd02846">
    <property type="entry name" value="PAZ_argonaute_like"/>
    <property type="match status" value="1"/>
</dbReference>
<dbReference type="Gene3D" id="2.170.260.10">
    <property type="entry name" value="paz domain"/>
    <property type="match status" value="1"/>
</dbReference>
<dbReference type="SUPFAM" id="SSF101690">
    <property type="entry name" value="PAZ domain"/>
    <property type="match status" value="1"/>
</dbReference>
<dbReference type="InterPro" id="IPR036397">
    <property type="entry name" value="RNaseH_sf"/>
</dbReference>
<dbReference type="Gene3D" id="3.40.50.2300">
    <property type="match status" value="1"/>
</dbReference>
<dbReference type="InterPro" id="IPR014811">
    <property type="entry name" value="ArgoL1"/>
</dbReference>
<dbReference type="OrthoDB" id="10252740at2759"/>
<name>A0A3P6SJK5_ANISI</name>
<protein>
    <submittedName>
        <fullName evidence="3">Uncharacterized protein</fullName>
    </submittedName>
</protein>
<reference evidence="3 4" key="1">
    <citation type="submission" date="2018-11" db="EMBL/GenBank/DDBJ databases">
        <authorList>
            <consortium name="Pathogen Informatics"/>
        </authorList>
    </citation>
    <scope>NUCLEOTIDE SEQUENCE [LARGE SCALE GENOMIC DNA]</scope>
</reference>
<dbReference type="SUPFAM" id="SSF53098">
    <property type="entry name" value="Ribonuclease H-like"/>
    <property type="match status" value="1"/>
</dbReference>
<dbReference type="Pfam" id="PF02171">
    <property type="entry name" value="Piwi"/>
    <property type="match status" value="1"/>
</dbReference>
<dbReference type="Pfam" id="PF08699">
    <property type="entry name" value="ArgoL1"/>
    <property type="match status" value="1"/>
</dbReference>
<dbReference type="SMART" id="SM01163">
    <property type="entry name" value="DUF1785"/>
    <property type="match status" value="1"/>
</dbReference>
<feature type="domain" description="Piwi" evidence="2">
    <location>
        <begin position="346"/>
        <end position="656"/>
    </location>
</feature>
<proteinExistence type="predicted"/>
<dbReference type="PANTHER" id="PTHR22891">
    <property type="entry name" value="EUKARYOTIC TRANSLATION INITIATION FACTOR 2C"/>
    <property type="match status" value="1"/>
</dbReference>
<gene>
    <name evidence="3" type="ORF">ASIM_LOCUS15093</name>
</gene>
<dbReference type="SMART" id="SM00950">
    <property type="entry name" value="Piwi"/>
    <property type="match status" value="1"/>
</dbReference>